<sequence length="52" mass="5760">MGVLDSFNGRWGRGTMRLASVPIDPNWGISREMVSQSFTICGQATRQRSDSV</sequence>
<organism evidence="2 3">
    <name type="scientific">Pseudomonas fluorescens</name>
    <dbReference type="NCBI Taxonomy" id="294"/>
    <lineage>
        <taxon>Bacteria</taxon>
        <taxon>Pseudomonadati</taxon>
        <taxon>Pseudomonadota</taxon>
        <taxon>Gammaproteobacteria</taxon>
        <taxon>Pseudomonadales</taxon>
        <taxon>Pseudomonadaceae</taxon>
        <taxon>Pseudomonas</taxon>
    </lineage>
</organism>
<dbReference type="InterPro" id="IPR025188">
    <property type="entry name" value="DUF4113"/>
</dbReference>
<dbReference type="Proteomes" id="UP000249493">
    <property type="component" value="Unassembled WGS sequence"/>
</dbReference>
<dbReference type="AlphaFoldDB" id="A0A327MPE0"/>
<dbReference type="EMBL" id="QLIN01000014">
    <property type="protein sequence ID" value="RAI64757.1"/>
    <property type="molecule type" value="Genomic_DNA"/>
</dbReference>
<evidence type="ECO:0000313" key="3">
    <source>
        <dbReference type="Proteomes" id="UP000249493"/>
    </source>
</evidence>
<gene>
    <name evidence="2" type="ORF">DOZ80_25145</name>
</gene>
<proteinExistence type="predicted"/>
<feature type="domain" description="DUF4113" evidence="1">
    <location>
        <begin position="1"/>
        <end position="39"/>
    </location>
</feature>
<evidence type="ECO:0000313" key="2">
    <source>
        <dbReference type="EMBL" id="RAI64757.1"/>
    </source>
</evidence>
<protein>
    <recommendedName>
        <fullName evidence="1">DUF4113 domain-containing protein</fullName>
    </recommendedName>
</protein>
<name>A0A327MPE0_PSEFL</name>
<accession>A0A327MPE0</accession>
<reference evidence="2 3" key="1">
    <citation type="submission" date="2018-06" db="EMBL/GenBank/DDBJ databases">
        <authorList>
            <person name="Zhirakovskaya E."/>
        </authorList>
    </citation>
    <scope>NUCLEOTIDE SEQUENCE [LARGE SCALE GENOMIC DNA]</scope>
    <source>
        <strain evidence="2 3">LY3</strain>
    </source>
</reference>
<comment type="caution">
    <text evidence="2">The sequence shown here is derived from an EMBL/GenBank/DDBJ whole genome shotgun (WGS) entry which is preliminary data.</text>
</comment>
<dbReference type="Pfam" id="PF13438">
    <property type="entry name" value="DUF4113"/>
    <property type="match status" value="1"/>
</dbReference>
<evidence type="ECO:0000259" key="1">
    <source>
        <dbReference type="Pfam" id="PF13438"/>
    </source>
</evidence>